<organism evidence="7 9">
    <name type="scientific">Mycobacterium montefiorense</name>
    <dbReference type="NCBI Taxonomy" id="154654"/>
    <lineage>
        <taxon>Bacteria</taxon>
        <taxon>Bacillati</taxon>
        <taxon>Actinomycetota</taxon>
        <taxon>Actinomycetes</taxon>
        <taxon>Mycobacteriales</taxon>
        <taxon>Mycobacteriaceae</taxon>
        <taxon>Mycobacterium</taxon>
        <taxon>Mycobacterium simiae complex</taxon>
    </lineage>
</organism>
<reference evidence="7" key="3">
    <citation type="journal article" date="2022" name="Microbiol. Resour. Announc.">
        <title>Draft Genome Sequences of Eight Mycobacterium montefiorense Strains Isolated from Salamanders in Captivity.</title>
        <authorList>
            <person name="Komine T."/>
            <person name="Ihara H."/>
            <person name="Fukano H."/>
            <person name="Hoshino Y."/>
            <person name="Kurata O."/>
            <person name="Wada S."/>
        </authorList>
    </citation>
    <scope>NUCLEOTIDE SEQUENCE</scope>
    <source>
        <strain evidence="7">NJB18185</strain>
    </source>
</reference>
<keyword evidence="2" id="KW-0479">Metal-binding</keyword>
<evidence type="ECO:0008006" key="10">
    <source>
        <dbReference type="Google" id="ProtNLM"/>
    </source>
</evidence>
<dbReference type="Gene3D" id="2.60.120.10">
    <property type="entry name" value="Jelly Rolls"/>
    <property type="match status" value="1"/>
</dbReference>
<gene>
    <name evidence="6" type="ORF">MmonteBS_37490</name>
    <name evidence="7" type="ORF">NJB18185_48110</name>
</gene>
<dbReference type="GO" id="GO:0016702">
    <property type="term" value="F:oxidoreductase activity, acting on single donors with incorporation of molecular oxygen, incorporation of two atoms of oxygen"/>
    <property type="evidence" value="ECO:0007669"/>
    <property type="project" value="InterPro"/>
</dbReference>
<evidence type="ECO:0000313" key="7">
    <source>
        <dbReference type="EMBL" id="GKU75040.1"/>
    </source>
</evidence>
<dbReference type="AlphaFoldDB" id="A0AA37PVN8"/>
<dbReference type="SUPFAM" id="SSF51182">
    <property type="entry name" value="RmlC-like cupins"/>
    <property type="match status" value="1"/>
</dbReference>
<dbReference type="GO" id="GO:0008198">
    <property type="term" value="F:ferrous iron binding"/>
    <property type="evidence" value="ECO:0007669"/>
    <property type="project" value="TreeGrafter"/>
</dbReference>
<dbReference type="InterPro" id="IPR011051">
    <property type="entry name" value="RmlC_Cupin_sf"/>
</dbReference>
<proteinExistence type="inferred from homology"/>
<comment type="caution">
    <text evidence="7">The sequence shown here is derived from an EMBL/GenBank/DDBJ whole genome shotgun (WGS) entry which is preliminary data.</text>
</comment>
<evidence type="ECO:0000256" key="2">
    <source>
        <dbReference type="ARBA" id="ARBA00022723"/>
    </source>
</evidence>
<dbReference type="PANTHER" id="PTHR12918">
    <property type="entry name" value="CYSTEINE DIOXYGENASE"/>
    <property type="match status" value="1"/>
</dbReference>
<evidence type="ECO:0000313" key="6">
    <source>
        <dbReference type="EMBL" id="GBG39377.1"/>
    </source>
</evidence>
<dbReference type="Proteomes" id="UP000245060">
    <property type="component" value="Unassembled WGS sequence"/>
</dbReference>
<evidence type="ECO:0000313" key="8">
    <source>
        <dbReference type="Proteomes" id="UP000245060"/>
    </source>
</evidence>
<dbReference type="PANTHER" id="PTHR12918:SF1">
    <property type="entry name" value="CYSTEINE DIOXYGENASE TYPE 1"/>
    <property type="match status" value="1"/>
</dbReference>
<evidence type="ECO:0000256" key="5">
    <source>
        <dbReference type="ARBA" id="ARBA00023004"/>
    </source>
</evidence>
<keyword evidence="8" id="KW-1185">Reference proteome</keyword>
<evidence type="ECO:0000256" key="3">
    <source>
        <dbReference type="ARBA" id="ARBA00022964"/>
    </source>
</evidence>
<reference evidence="6" key="1">
    <citation type="journal article" date="2018" name="Genome Announc.">
        <title>Draft Genome Sequence of Mycobacterium montefiorense Isolated from Japanese Black Salamander (Hynobius nigrescens).</title>
        <authorList>
            <person name="Fukano H."/>
            <person name="Yoshida M."/>
            <person name="Shimizu A."/>
            <person name="Iwao H."/>
            <person name="Katayama Y."/>
            <person name="Omatsu T."/>
            <person name="Mizutani T."/>
            <person name="Kurata O."/>
            <person name="Wada S."/>
            <person name="Hoshino Y."/>
        </authorList>
    </citation>
    <scope>NUCLEOTIDE SEQUENCE</scope>
    <source>
        <strain evidence="6">BS</strain>
    </source>
</reference>
<accession>A0AA37PVN8</accession>
<dbReference type="EMBL" id="BQYH01000065">
    <property type="protein sequence ID" value="GKU75040.1"/>
    <property type="molecule type" value="Genomic_DNA"/>
</dbReference>
<dbReference type="RefSeq" id="WP_108924451.1">
    <property type="nucleotide sequence ID" value="NZ_BFCH01000019.1"/>
</dbReference>
<protein>
    <recommendedName>
        <fullName evidence="10">Cysteine dioxygenase</fullName>
    </recommendedName>
</protein>
<keyword evidence="4" id="KW-0560">Oxidoreductase</keyword>
<dbReference type="InterPro" id="IPR014710">
    <property type="entry name" value="RmlC-like_jellyroll"/>
</dbReference>
<sequence>MSLPVTSSVALRSPTIASPAAGPTRLRVPDLLRATDQVADDVLSGRCDHLLPDGGVPDSQRWFTRVHGDDELDVWLISWVPGHATELHDHGGSLGALTVVSGSLNEFRWDGRRLRRRRLDAGDQAGFPLGWVHDVVWAPRTVPSPVPGTVMPIKTPVAPTLSVHAYSPPLSAMSYYEVTGNNTLRRQRTELTDQPEGT</sequence>
<dbReference type="Pfam" id="PF05995">
    <property type="entry name" value="CDO_I"/>
    <property type="match status" value="1"/>
</dbReference>
<evidence type="ECO:0000256" key="4">
    <source>
        <dbReference type="ARBA" id="ARBA00023002"/>
    </source>
</evidence>
<evidence type="ECO:0000256" key="1">
    <source>
        <dbReference type="ARBA" id="ARBA00006622"/>
    </source>
</evidence>
<name>A0AA37PVN8_9MYCO</name>
<comment type="similarity">
    <text evidence="1">Belongs to the cysteine dioxygenase family.</text>
</comment>
<dbReference type="EMBL" id="BFCH01000019">
    <property type="protein sequence ID" value="GBG39377.1"/>
    <property type="molecule type" value="Genomic_DNA"/>
</dbReference>
<keyword evidence="5" id="KW-0408">Iron</keyword>
<dbReference type="InterPro" id="IPR010300">
    <property type="entry name" value="CDO_1"/>
</dbReference>
<reference evidence="7" key="4">
    <citation type="submission" date="2022-04" db="EMBL/GenBank/DDBJ databases">
        <authorList>
            <person name="Komine T."/>
            <person name="Fukano H."/>
            <person name="Wada S."/>
        </authorList>
    </citation>
    <scope>NUCLEOTIDE SEQUENCE</scope>
    <source>
        <strain evidence="7">NJB18185</strain>
    </source>
</reference>
<evidence type="ECO:0000313" key="9">
    <source>
        <dbReference type="Proteomes" id="UP001139505"/>
    </source>
</evidence>
<reference evidence="8" key="2">
    <citation type="submission" date="2018-04" db="EMBL/GenBank/DDBJ databases">
        <title>Draft genome sequence of Mycobacterium montefiorense isolated from Japanese black salamander.</title>
        <authorList>
            <person name="Fukano H."/>
            <person name="Yoshida M."/>
            <person name="Shimizu A."/>
            <person name="Iwao H."/>
            <person name="Kurata O."/>
            <person name="Katayama Y."/>
            <person name="Omatsu T."/>
            <person name="Mizutani T."/>
            <person name="Wada S."/>
            <person name="Hoshino Y."/>
        </authorList>
    </citation>
    <scope>NUCLEOTIDE SEQUENCE [LARGE SCALE GENOMIC DNA]</scope>
    <source>
        <strain evidence="8">BS</strain>
    </source>
</reference>
<dbReference type="Proteomes" id="UP001139505">
    <property type="component" value="Unassembled WGS sequence"/>
</dbReference>
<keyword evidence="3" id="KW-0223">Dioxygenase</keyword>